<dbReference type="EMBL" id="BJZV01000044">
    <property type="protein sequence ID" value="GEP12475.1"/>
    <property type="molecule type" value="Genomic_DNA"/>
</dbReference>
<dbReference type="AlphaFoldDB" id="A0A512JRA1"/>
<sequence>MHWQTHHNSIRPHSSLGSQPTAPEIVIWPVEPDGSAPSARAAIVTVMNALETKFEGWEEAAHPATRDTPLWAANSGRISETAIVDVQERGAIVYIVTAFVD</sequence>
<reference evidence="1 2" key="1">
    <citation type="submission" date="2019-07" db="EMBL/GenBank/DDBJ databases">
        <title>Whole genome shotgun sequence of Methylobacterium gnaphalii NBRC 107716.</title>
        <authorList>
            <person name="Hosoyama A."/>
            <person name="Uohara A."/>
            <person name="Ohji S."/>
            <person name="Ichikawa N."/>
        </authorList>
    </citation>
    <scope>NUCLEOTIDE SEQUENCE [LARGE SCALE GENOMIC DNA]</scope>
    <source>
        <strain evidence="1 2">NBRC 107716</strain>
    </source>
</reference>
<protein>
    <submittedName>
        <fullName evidence="1">Uncharacterized protein</fullName>
    </submittedName>
</protein>
<keyword evidence="2" id="KW-1185">Reference proteome</keyword>
<accession>A0A512JRA1</accession>
<proteinExistence type="predicted"/>
<evidence type="ECO:0000313" key="2">
    <source>
        <dbReference type="Proteomes" id="UP000321750"/>
    </source>
</evidence>
<organism evidence="1 2">
    <name type="scientific">Methylobacterium gnaphalii</name>
    <dbReference type="NCBI Taxonomy" id="1010610"/>
    <lineage>
        <taxon>Bacteria</taxon>
        <taxon>Pseudomonadati</taxon>
        <taxon>Pseudomonadota</taxon>
        <taxon>Alphaproteobacteria</taxon>
        <taxon>Hyphomicrobiales</taxon>
        <taxon>Methylobacteriaceae</taxon>
        <taxon>Methylobacterium</taxon>
    </lineage>
</organism>
<gene>
    <name evidence="1" type="ORF">MGN01_43200</name>
</gene>
<comment type="caution">
    <text evidence="1">The sequence shown here is derived from an EMBL/GenBank/DDBJ whole genome shotgun (WGS) entry which is preliminary data.</text>
</comment>
<evidence type="ECO:0000313" key="1">
    <source>
        <dbReference type="EMBL" id="GEP12475.1"/>
    </source>
</evidence>
<dbReference type="Proteomes" id="UP000321750">
    <property type="component" value="Unassembled WGS sequence"/>
</dbReference>
<dbReference type="RefSeq" id="WP_373319228.1">
    <property type="nucleotide sequence ID" value="NZ_BPQK01000138.1"/>
</dbReference>
<name>A0A512JRA1_9HYPH</name>